<dbReference type="Gene3D" id="3.10.620.10">
    <property type="entry name" value="Protein N-terminal glutamine amidohydrolase, alpha beta roll"/>
    <property type="match status" value="1"/>
</dbReference>
<gene>
    <name evidence="11" type="ORF">P5673_011085</name>
</gene>
<feature type="transmembrane region" description="Helical" evidence="9">
    <location>
        <begin position="19"/>
        <end position="39"/>
    </location>
</feature>
<sequence>MQAKTSVEVNGEITSSKCVYTSCYCVVTLIIFVVVFVLLHSEENVWKLCEQIKNEKKEILNEHFAVFVSNEKRQVPLWMQKSAKDPLAPVVWGRCLVYDLDSILPFPCPFEQYSQQAVQNDKQLKKKFHRKFRVVPAEVFLRTFASDRSHMKMPNGEWIKAPPPYSPIRTSESTMNLEEFIDMTEEGEGEVMDYKAFVRNFAAVTN</sequence>
<evidence type="ECO:0000256" key="9">
    <source>
        <dbReference type="SAM" id="Phobius"/>
    </source>
</evidence>
<evidence type="ECO:0000256" key="6">
    <source>
        <dbReference type="ARBA" id="ARBA00029677"/>
    </source>
</evidence>
<keyword evidence="12" id="KW-1185">Reference proteome</keyword>
<evidence type="ECO:0000256" key="4">
    <source>
        <dbReference type="ARBA" id="ARBA00021247"/>
    </source>
</evidence>
<name>A0AAD9V8F9_ACRCE</name>
<evidence type="ECO:0000259" key="10">
    <source>
        <dbReference type="Pfam" id="PF09764"/>
    </source>
</evidence>
<comment type="catalytic activity">
    <reaction evidence="7 8">
        <text>N-terminal L-glutaminyl-[protein] + H2O = N-terminal L-glutamyl-[protein] + NH4(+)</text>
        <dbReference type="Rhea" id="RHEA:50680"/>
        <dbReference type="Rhea" id="RHEA-COMP:12668"/>
        <dbReference type="Rhea" id="RHEA-COMP:12777"/>
        <dbReference type="ChEBI" id="CHEBI:15377"/>
        <dbReference type="ChEBI" id="CHEBI:28938"/>
        <dbReference type="ChEBI" id="CHEBI:64721"/>
        <dbReference type="ChEBI" id="CHEBI:64722"/>
        <dbReference type="EC" id="3.5.1.122"/>
    </reaction>
</comment>
<comment type="caution">
    <text evidence="11">The sequence shown here is derived from an EMBL/GenBank/DDBJ whole genome shotgun (WGS) entry which is preliminary data.</text>
</comment>
<reference evidence="11" key="1">
    <citation type="journal article" date="2023" name="G3 (Bethesda)">
        <title>Whole genome assembly and annotation of the endangered Caribbean coral Acropora cervicornis.</title>
        <authorList>
            <person name="Selwyn J.D."/>
            <person name="Vollmer S.V."/>
        </authorList>
    </citation>
    <scope>NUCLEOTIDE SEQUENCE</scope>
    <source>
        <strain evidence="11">K2</strain>
    </source>
</reference>
<dbReference type="EMBL" id="JARQWQ010000020">
    <property type="protein sequence ID" value="KAK2565158.1"/>
    <property type="molecule type" value="Genomic_DNA"/>
</dbReference>
<feature type="domain" description="Protein N-terminal glutamine amidohydrolase alpha beta roll" evidence="10">
    <location>
        <begin position="40"/>
        <end position="200"/>
    </location>
</feature>
<dbReference type="AlphaFoldDB" id="A0AAD9V8F9"/>
<comment type="similarity">
    <text evidence="1 8">Belongs to the NTAQ1 family.</text>
</comment>
<evidence type="ECO:0000256" key="5">
    <source>
        <dbReference type="ARBA" id="ARBA00022801"/>
    </source>
</evidence>
<dbReference type="InterPro" id="IPR037132">
    <property type="entry name" value="N_Gln_amidohydro_ab_roll_sf"/>
</dbReference>
<dbReference type="InterPro" id="IPR039733">
    <property type="entry name" value="NTAQ1"/>
</dbReference>
<comment type="subunit">
    <text evidence="2 8">Monomer.</text>
</comment>
<evidence type="ECO:0000256" key="7">
    <source>
        <dbReference type="ARBA" id="ARBA00048768"/>
    </source>
</evidence>
<proteinExistence type="inferred from homology"/>
<dbReference type="GO" id="GO:0005829">
    <property type="term" value="C:cytosol"/>
    <property type="evidence" value="ECO:0007669"/>
    <property type="project" value="TreeGrafter"/>
</dbReference>
<evidence type="ECO:0000256" key="8">
    <source>
        <dbReference type="RuleBase" id="RU367082"/>
    </source>
</evidence>
<dbReference type="PANTHER" id="PTHR13035">
    <property type="entry name" value="PROTEIN N-TERMINAL GLUTAMINE AMIDOHYDROLASE"/>
    <property type="match status" value="1"/>
</dbReference>
<accession>A0AAD9V8F9</accession>
<keyword evidence="9" id="KW-0472">Membrane</keyword>
<dbReference type="GO" id="GO:0008418">
    <property type="term" value="F:protein-N-terminal asparagine amidohydrolase activity"/>
    <property type="evidence" value="ECO:0007669"/>
    <property type="project" value="UniProtKB-UniRule"/>
</dbReference>
<dbReference type="EC" id="3.5.1.122" evidence="3 8"/>
<keyword evidence="5 8" id="KW-0378">Hydrolase</keyword>
<dbReference type="Proteomes" id="UP001249851">
    <property type="component" value="Unassembled WGS sequence"/>
</dbReference>
<evidence type="ECO:0000313" key="11">
    <source>
        <dbReference type="EMBL" id="KAK2565158.1"/>
    </source>
</evidence>
<keyword evidence="9" id="KW-0812">Transmembrane</keyword>
<keyword evidence="9" id="KW-1133">Transmembrane helix</keyword>
<dbReference type="Pfam" id="PF09764">
    <property type="entry name" value="Nt_Gln_amidase"/>
    <property type="match status" value="1"/>
</dbReference>
<protein>
    <recommendedName>
        <fullName evidence="4 8">Protein N-terminal glutamine amidohydrolase</fullName>
        <ecNumber evidence="3 8">3.5.1.122</ecNumber>
    </recommendedName>
    <alternativeName>
        <fullName evidence="6 8">Protein NH2-terminal glutamine deamidase</fullName>
    </alternativeName>
</protein>
<dbReference type="PANTHER" id="PTHR13035:SF0">
    <property type="entry name" value="PROTEIN N-TERMINAL GLUTAMINE AMIDOHYDROLASE"/>
    <property type="match status" value="1"/>
</dbReference>
<dbReference type="GO" id="GO:0070773">
    <property type="term" value="F:protein-N-terminal glutamine amidohydrolase activity"/>
    <property type="evidence" value="ECO:0007669"/>
    <property type="project" value="UniProtKB-UniRule"/>
</dbReference>
<organism evidence="11 12">
    <name type="scientific">Acropora cervicornis</name>
    <name type="common">Staghorn coral</name>
    <dbReference type="NCBI Taxonomy" id="6130"/>
    <lineage>
        <taxon>Eukaryota</taxon>
        <taxon>Metazoa</taxon>
        <taxon>Cnidaria</taxon>
        <taxon>Anthozoa</taxon>
        <taxon>Hexacorallia</taxon>
        <taxon>Scleractinia</taxon>
        <taxon>Astrocoeniina</taxon>
        <taxon>Acroporidae</taxon>
        <taxon>Acropora</taxon>
    </lineage>
</organism>
<evidence type="ECO:0000256" key="3">
    <source>
        <dbReference type="ARBA" id="ARBA00012718"/>
    </source>
</evidence>
<evidence type="ECO:0000313" key="12">
    <source>
        <dbReference type="Proteomes" id="UP001249851"/>
    </source>
</evidence>
<evidence type="ECO:0000256" key="1">
    <source>
        <dbReference type="ARBA" id="ARBA00008985"/>
    </source>
</evidence>
<dbReference type="InterPro" id="IPR023128">
    <property type="entry name" value="Prot_N_Gln_amidohydro_ab_roll"/>
</dbReference>
<comment type="function">
    <text evidence="8">Mediates the side-chain deamidation of N-terminal glutamine residues to glutamate, an important step in N-end rule pathway of protein degradation. Conversion of the resulting N-terminal glutamine to glutamate renders the protein susceptible to arginylation, polyubiquitination and degradation as specified by the N-end rule. Does not act on substrates with internal or C-terminal glutamine and does not act on non-glutamine residues in any position.</text>
</comment>
<dbReference type="GO" id="GO:0005634">
    <property type="term" value="C:nucleus"/>
    <property type="evidence" value="ECO:0007669"/>
    <property type="project" value="TreeGrafter"/>
</dbReference>
<evidence type="ECO:0000256" key="2">
    <source>
        <dbReference type="ARBA" id="ARBA00011245"/>
    </source>
</evidence>
<reference evidence="11" key="2">
    <citation type="journal article" date="2023" name="Science">
        <title>Genomic signatures of disease resistance in endangered staghorn corals.</title>
        <authorList>
            <person name="Vollmer S.V."/>
            <person name="Selwyn J.D."/>
            <person name="Despard B.A."/>
            <person name="Roesel C.L."/>
        </authorList>
    </citation>
    <scope>NUCLEOTIDE SEQUENCE</scope>
    <source>
        <strain evidence="11">K2</strain>
    </source>
</reference>